<name>A0A4R6U900_9BACI</name>
<dbReference type="GO" id="GO:0016791">
    <property type="term" value="F:phosphatase activity"/>
    <property type="evidence" value="ECO:0007669"/>
    <property type="project" value="TreeGrafter"/>
</dbReference>
<dbReference type="PANTHER" id="PTHR10000">
    <property type="entry name" value="PHOSPHOSERINE PHOSPHATASE"/>
    <property type="match status" value="1"/>
</dbReference>
<dbReference type="Gene3D" id="3.40.50.1000">
    <property type="entry name" value="HAD superfamily/HAD-like"/>
    <property type="match status" value="1"/>
</dbReference>
<dbReference type="PANTHER" id="PTHR10000:SF53">
    <property type="entry name" value="5-AMINO-6-(5-PHOSPHO-D-RIBITYLAMINO)URACIL PHOSPHATASE YBJI-RELATED"/>
    <property type="match status" value="1"/>
</dbReference>
<dbReference type="AlphaFoldDB" id="A0A4R6U900"/>
<dbReference type="InterPro" id="IPR006379">
    <property type="entry name" value="HAD-SF_hydro_IIB"/>
</dbReference>
<dbReference type="GO" id="GO:0005829">
    <property type="term" value="C:cytosol"/>
    <property type="evidence" value="ECO:0007669"/>
    <property type="project" value="TreeGrafter"/>
</dbReference>
<dbReference type="InterPro" id="IPR036412">
    <property type="entry name" value="HAD-like_sf"/>
</dbReference>
<evidence type="ECO:0008006" key="3">
    <source>
        <dbReference type="Google" id="ProtNLM"/>
    </source>
</evidence>
<evidence type="ECO:0000313" key="1">
    <source>
        <dbReference type="EMBL" id="TDQ41135.1"/>
    </source>
</evidence>
<protein>
    <recommendedName>
        <fullName evidence="3">HAD superfamily hydrolase (TIGR01484 family)</fullName>
    </recommendedName>
</protein>
<proteinExistence type="predicted"/>
<dbReference type="InterPro" id="IPR023214">
    <property type="entry name" value="HAD_sf"/>
</dbReference>
<sequence length="255" mass="28907">MRFVFDLDGTICFRGQPVTEPILRQFDALVARGHEVIFASARPIREMLPVLHDRFHSVSLIGANGGLVSKKGIISAVQPFTHDELLLIYELIEHHKATYLIDGDWNYACTGTNHPILENMDSRQVAKCVPITELGDIIKVLILSAEHTGNLLDKLHQLNFVPHTYQEDGGIDISPRGIHKWRALQTLHVEENNFIVFGNDANDESMFQKSRHSVMIGEHPKLAPLATERIETGESCERRIIEKLEELSRQYDNVI</sequence>
<accession>A0A4R6U900</accession>
<dbReference type="Gene3D" id="3.30.1240.10">
    <property type="match status" value="1"/>
</dbReference>
<dbReference type="SUPFAM" id="SSF56784">
    <property type="entry name" value="HAD-like"/>
    <property type="match status" value="1"/>
</dbReference>
<evidence type="ECO:0000313" key="2">
    <source>
        <dbReference type="Proteomes" id="UP000295632"/>
    </source>
</evidence>
<dbReference type="EMBL" id="SNYJ01000004">
    <property type="protein sequence ID" value="TDQ41135.1"/>
    <property type="molecule type" value="Genomic_DNA"/>
</dbReference>
<organism evidence="1 2">
    <name type="scientific">Aureibacillus halotolerans</name>
    <dbReference type="NCBI Taxonomy" id="1508390"/>
    <lineage>
        <taxon>Bacteria</taxon>
        <taxon>Bacillati</taxon>
        <taxon>Bacillota</taxon>
        <taxon>Bacilli</taxon>
        <taxon>Bacillales</taxon>
        <taxon>Bacillaceae</taxon>
        <taxon>Aureibacillus</taxon>
    </lineage>
</organism>
<gene>
    <name evidence="1" type="ORF">EV213_104133</name>
</gene>
<comment type="caution">
    <text evidence="1">The sequence shown here is derived from an EMBL/GenBank/DDBJ whole genome shotgun (WGS) entry which is preliminary data.</text>
</comment>
<dbReference type="RefSeq" id="WP_133579735.1">
    <property type="nucleotide sequence ID" value="NZ_SNYJ01000004.1"/>
</dbReference>
<dbReference type="NCBIfam" id="TIGR01484">
    <property type="entry name" value="HAD-SF-IIB"/>
    <property type="match status" value="1"/>
</dbReference>
<dbReference type="Proteomes" id="UP000295632">
    <property type="component" value="Unassembled WGS sequence"/>
</dbReference>
<keyword evidence="2" id="KW-1185">Reference proteome</keyword>
<reference evidence="1 2" key="1">
    <citation type="submission" date="2019-03" db="EMBL/GenBank/DDBJ databases">
        <title>Genomic Encyclopedia of Type Strains, Phase IV (KMG-IV): sequencing the most valuable type-strain genomes for metagenomic binning, comparative biology and taxonomic classification.</title>
        <authorList>
            <person name="Goeker M."/>
        </authorList>
    </citation>
    <scope>NUCLEOTIDE SEQUENCE [LARGE SCALE GENOMIC DNA]</scope>
    <source>
        <strain evidence="1 2">DSM 28697</strain>
    </source>
</reference>
<dbReference type="Pfam" id="PF08282">
    <property type="entry name" value="Hydrolase_3"/>
    <property type="match status" value="1"/>
</dbReference>
<dbReference type="GO" id="GO:0000287">
    <property type="term" value="F:magnesium ion binding"/>
    <property type="evidence" value="ECO:0007669"/>
    <property type="project" value="TreeGrafter"/>
</dbReference>
<dbReference type="OrthoDB" id="1650327at2"/>